<dbReference type="PANTHER" id="PTHR45784">
    <property type="entry name" value="C-TYPE LECTIN DOMAIN FAMILY 20 MEMBER A-RELATED"/>
    <property type="match status" value="1"/>
</dbReference>
<dbReference type="InterPro" id="IPR001304">
    <property type="entry name" value="C-type_lectin-like"/>
</dbReference>
<protein>
    <recommendedName>
        <fullName evidence="2">C-type lectin domain-containing protein</fullName>
    </recommendedName>
</protein>
<dbReference type="EMBL" id="OU895878">
    <property type="protein sequence ID" value="CAG9805256.1"/>
    <property type="molecule type" value="Genomic_DNA"/>
</dbReference>
<dbReference type="SUPFAM" id="SSF56436">
    <property type="entry name" value="C-type lectin-like"/>
    <property type="match status" value="2"/>
</dbReference>
<reference evidence="3" key="2">
    <citation type="submission" date="2022-10" db="EMBL/GenBank/DDBJ databases">
        <authorList>
            <consortium name="ENA_rothamsted_submissions"/>
            <consortium name="culmorum"/>
            <person name="King R."/>
        </authorList>
    </citation>
    <scope>NUCLEOTIDE SEQUENCE</scope>
</reference>
<keyword evidence="4" id="KW-1185">Reference proteome</keyword>
<dbReference type="InterPro" id="IPR016187">
    <property type="entry name" value="CTDL_fold"/>
</dbReference>
<feature type="domain" description="C-type lectin" evidence="2">
    <location>
        <begin position="57"/>
        <end position="156"/>
    </location>
</feature>
<dbReference type="PROSITE" id="PS50041">
    <property type="entry name" value="C_TYPE_LECTIN_2"/>
    <property type="match status" value="2"/>
</dbReference>
<organism evidence="3 4">
    <name type="scientific">Chironomus riparius</name>
    <dbReference type="NCBI Taxonomy" id="315576"/>
    <lineage>
        <taxon>Eukaryota</taxon>
        <taxon>Metazoa</taxon>
        <taxon>Ecdysozoa</taxon>
        <taxon>Arthropoda</taxon>
        <taxon>Hexapoda</taxon>
        <taxon>Insecta</taxon>
        <taxon>Pterygota</taxon>
        <taxon>Neoptera</taxon>
        <taxon>Endopterygota</taxon>
        <taxon>Diptera</taxon>
        <taxon>Nematocera</taxon>
        <taxon>Chironomoidea</taxon>
        <taxon>Chironomidae</taxon>
        <taxon>Chironominae</taxon>
        <taxon>Chironomus</taxon>
    </lineage>
</organism>
<feature type="signal peptide" evidence="1">
    <location>
        <begin position="1"/>
        <end position="19"/>
    </location>
</feature>
<accession>A0A9N9WU05</accession>
<dbReference type="SMART" id="SM00034">
    <property type="entry name" value="CLECT"/>
    <property type="match status" value="2"/>
</dbReference>
<name>A0A9N9WU05_9DIPT</name>
<gene>
    <name evidence="3" type="ORF">CHIRRI_LOCUS8130</name>
</gene>
<dbReference type="PANTHER" id="PTHR45784:SF3">
    <property type="entry name" value="C-TYPE LECTIN DOMAIN FAMILY 4 MEMBER K-LIKE-RELATED"/>
    <property type="match status" value="1"/>
</dbReference>
<feature type="chain" id="PRO_5040185439" description="C-type lectin domain-containing protein" evidence="1">
    <location>
        <begin position="20"/>
        <end position="364"/>
    </location>
</feature>
<dbReference type="CDD" id="cd00037">
    <property type="entry name" value="CLECT"/>
    <property type="match status" value="2"/>
</dbReference>
<evidence type="ECO:0000313" key="4">
    <source>
        <dbReference type="Proteomes" id="UP001153620"/>
    </source>
</evidence>
<keyword evidence="1" id="KW-0732">Signal</keyword>
<dbReference type="Gene3D" id="3.10.100.10">
    <property type="entry name" value="Mannose-Binding Protein A, subunit A"/>
    <property type="match status" value="2"/>
</dbReference>
<evidence type="ECO:0000313" key="3">
    <source>
        <dbReference type="EMBL" id="CAG9805256.1"/>
    </source>
</evidence>
<dbReference type="AlphaFoldDB" id="A0A9N9WU05"/>
<sequence length="364" mass="41599">MQKIIYLVFFCSILTYMTCSLIGPLSFDIQAASIVVNDVAFDKMGTYRGFTDNNVEYQKSFFLSRYSKAPWAESKAFCKAFDLELPSFETLEESRAFISMADNNSILKKLSNVWLWTDGITLTKKSTTDWTKTGTKISFSMDWYPGQPSGSDQYCLCVKPNKESQFKMFKAIKILFISTIFASSSAFVVQSATEKQTVVDDVAFVKLGTYRGFTDVGAEYQKSYFLSRYSKSFWAEAKAICRAFDLEMPTFETLAEARAVLTMADNNSILRRMTNVWLYLDAITLTEKSTTDWYWTKTGKKVSFPMEWYPGAPSGADHLCLCISRSTITSNFRFNDIDCSTNPRNIICQRNEIYIPRKEESEIN</sequence>
<evidence type="ECO:0000256" key="1">
    <source>
        <dbReference type="SAM" id="SignalP"/>
    </source>
</evidence>
<evidence type="ECO:0000259" key="2">
    <source>
        <dbReference type="PROSITE" id="PS50041"/>
    </source>
</evidence>
<feature type="domain" description="C-type lectin" evidence="2">
    <location>
        <begin position="224"/>
        <end position="340"/>
    </location>
</feature>
<reference evidence="3" key="1">
    <citation type="submission" date="2022-01" db="EMBL/GenBank/DDBJ databases">
        <authorList>
            <person name="King R."/>
        </authorList>
    </citation>
    <scope>NUCLEOTIDE SEQUENCE</scope>
</reference>
<dbReference type="InterPro" id="IPR016186">
    <property type="entry name" value="C-type_lectin-like/link_sf"/>
</dbReference>
<dbReference type="OrthoDB" id="7724281at2759"/>
<proteinExistence type="predicted"/>
<dbReference type="Proteomes" id="UP001153620">
    <property type="component" value="Chromosome 2"/>
</dbReference>